<evidence type="ECO:0000256" key="1">
    <source>
        <dbReference type="SAM" id="SignalP"/>
    </source>
</evidence>
<evidence type="ECO:0000313" key="3">
    <source>
        <dbReference type="Proteomes" id="UP000465221"/>
    </source>
</evidence>
<protein>
    <submittedName>
        <fullName evidence="2">Uncharacterized protein</fullName>
    </submittedName>
</protein>
<proteinExistence type="predicted"/>
<comment type="caution">
    <text evidence="2">The sequence shown here is derived from an EMBL/GenBank/DDBJ whole genome shotgun (WGS) entry which is preliminary data.</text>
</comment>
<reference evidence="2 3" key="1">
    <citation type="submission" date="2020-01" db="EMBL/GenBank/DDBJ databases">
        <title>Draft genome sequence of Aspergillus udagawae IFM 46972.</title>
        <authorList>
            <person name="Takahashi H."/>
            <person name="Yaguchi T."/>
        </authorList>
    </citation>
    <scope>NUCLEOTIDE SEQUENCE [LARGE SCALE GENOMIC DNA]</scope>
    <source>
        <strain evidence="2 3">IFM 46972</strain>
    </source>
</reference>
<keyword evidence="1" id="KW-0732">Signal</keyword>
<accession>A0A8H3S6G4</accession>
<name>A0A8H3S6G4_9EURO</name>
<dbReference type="EMBL" id="BLKC01000092">
    <property type="protein sequence ID" value="GFF51920.1"/>
    <property type="molecule type" value="Genomic_DNA"/>
</dbReference>
<evidence type="ECO:0000313" key="2">
    <source>
        <dbReference type="EMBL" id="GFF51920.1"/>
    </source>
</evidence>
<sequence length="208" mass="23398">MPLINLNLVALNIALHILQFSLTQTYHSSITAFRHLNMEVYSEVLRKKISGLRLGSPKEEVRDAWKQILEPHFPKQSDDCPGGGFAHKYFDYESEFPHIGIANPRGEHSYLPVFHVYCQSLPAAAGESVLPYSRTHWRALKDAVKFELVGIVSLIKRCKPNLYAAIAAGPLVRFCGVNKKGEFWDLALMTRRAPGISTMITMPFLKGC</sequence>
<dbReference type="AlphaFoldDB" id="A0A8H3S6G4"/>
<feature type="chain" id="PRO_5034897404" evidence="1">
    <location>
        <begin position="24"/>
        <end position="208"/>
    </location>
</feature>
<gene>
    <name evidence="2" type="ORF">IFM46972_09413</name>
</gene>
<organism evidence="2 3">
    <name type="scientific">Aspergillus udagawae</name>
    <dbReference type="NCBI Taxonomy" id="91492"/>
    <lineage>
        <taxon>Eukaryota</taxon>
        <taxon>Fungi</taxon>
        <taxon>Dikarya</taxon>
        <taxon>Ascomycota</taxon>
        <taxon>Pezizomycotina</taxon>
        <taxon>Eurotiomycetes</taxon>
        <taxon>Eurotiomycetidae</taxon>
        <taxon>Eurotiales</taxon>
        <taxon>Aspergillaceae</taxon>
        <taxon>Aspergillus</taxon>
        <taxon>Aspergillus subgen. Fumigati</taxon>
    </lineage>
</organism>
<feature type="signal peptide" evidence="1">
    <location>
        <begin position="1"/>
        <end position="23"/>
    </location>
</feature>
<dbReference type="Proteomes" id="UP000465221">
    <property type="component" value="Unassembled WGS sequence"/>
</dbReference>